<protein>
    <submittedName>
        <fullName evidence="6">Type II toxin-antitoxin system HipA family toxin</fullName>
    </submittedName>
</protein>
<dbReference type="RefSeq" id="WP_126834101.1">
    <property type="nucleotide sequence ID" value="NZ_PIPT01000006.1"/>
</dbReference>
<evidence type="ECO:0000259" key="4">
    <source>
        <dbReference type="Pfam" id="PF07804"/>
    </source>
</evidence>
<dbReference type="Proteomes" id="UP000286678">
    <property type="component" value="Unassembled WGS sequence"/>
</dbReference>
<evidence type="ECO:0000256" key="2">
    <source>
        <dbReference type="ARBA" id="ARBA00022679"/>
    </source>
</evidence>
<dbReference type="Gene3D" id="1.10.1070.20">
    <property type="match status" value="1"/>
</dbReference>
<evidence type="ECO:0000256" key="3">
    <source>
        <dbReference type="ARBA" id="ARBA00022777"/>
    </source>
</evidence>
<dbReference type="OrthoDB" id="9805913at2"/>
<dbReference type="InterPro" id="IPR017508">
    <property type="entry name" value="HipA_N1"/>
</dbReference>
<proteinExistence type="inferred from homology"/>
<dbReference type="PANTHER" id="PTHR37419:SF8">
    <property type="entry name" value="TOXIN YJJJ"/>
    <property type="match status" value="1"/>
</dbReference>
<name>A0A432XEZ6_9GAMM</name>
<feature type="domain" description="HipA-like C-terminal" evidence="4">
    <location>
        <begin position="164"/>
        <end position="384"/>
    </location>
</feature>
<accession>A0A432XEZ6</accession>
<feature type="domain" description="HipA N-terminal subdomain 1" evidence="5">
    <location>
        <begin position="21"/>
        <end position="120"/>
    </location>
</feature>
<dbReference type="Pfam" id="PF13657">
    <property type="entry name" value="Couple_hipA"/>
    <property type="match status" value="1"/>
</dbReference>
<keyword evidence="3" id="KW-0418">Kinase</keyword>
<dbReference type="GO" id="GO:0004674">
    <property type="term" value="F:protein serine/threonine kinase activity"/>
    <property type="evidence" value="ECO:0007669"/>
    <property type="project" value="TreeGrafter"/>
</dbReference>
<keyword evidence="2" id="KW-0808">Transferase</keyword>
<dbReference type="PANTHER" id="PTHR37419">
    <property type="entry name" value="SERINE/THREONINE-PROTEIN KINASE TOXIN HIPA"/>
    <property type="match status" value="1"/>
</dbReference>
<gene>
    <name evidence="6" type="ORF">CWE21_09005</name>
</gene>
<sequence>MSFRPVKKLQVHRTLMSGVKVLVGTLAQNRQGVFFQYAQNYLDQHDNLSPFGLRFDNSVQAAPHSPHAGLHGLFADSLPDGWGLLLQDRVFRQHDLLPNTVTAMDRLAFVGNSALGALSFSPTSDYVPLDQGEIDLATLGLNAQAVFDGQTDDVLAQLIAAGGSGGARPKAQIYFQGNDYASCRTKPLAGDDAWLVKFTSASLPLGHEEGLCEAAYLTLAAKAKLSPPKWQLLDAPQASGARQWLATQRFDYVRNSATTSGRQHFHSACGLLDADFRTPSLDYDDLIKATRMLCRSPAYGQLQFKRAIFNLLTCNQDDHSKNWGFLLDDNGAWHPAPFYDIIFNPSAFNEHATAYAGYGKEPPLKALQKLANSAGYARWSQAKHDIFAVTEVVDEFNAIAKELDIQQQTRRLISQRIERSRDALVKQL</sequence>
<evidence type="ECO:0000259" key="5">
    <source>
        <dbReference type="Pfam" id="PF13657"/>
    </source>
</evidence>
<evidence type="ECO:0000313" key="7">
    <source>
        <dbReference type="Proteomes" id="UP000286678"/>
    </source>
</evidence>
<evidence type="ECO:0000313" key="6">
    <source>
        <dbReference type="EMBL" id="RUO47314.1"/>
    </source>
</evidence>
<comment type="similarity">
    <text evidence="1">Belongs to the HipA Ser/Thr kinase family.</text>
</comment>
<dbReference type="InterPro" id="IPR012893">
    <property type="entry name" value="HipA-like_C"/>
</dbReference>
<evidence type="ECO:0000256" key="1">
    <source>
        <dbReference type="ARBA" id="ARBA00010164"/>
    </source>
</evidence>
<dbReference type="AlphaFoldDB" id="A0A432XEZ6"/>
<dbReference type="GO" id="GO:0005829">
    <property type="term" value="C:cytosol"/>
    <property type="evidence" value="ECO:0007669"/>
    <property type="project" value="TreeGrafter"/>
</dbReference>
<dbReference type="InterPro" id="IPR052028">
    <property type="entry name" value="HipA_Ser/Thr_kinase"/>
</dbReference>
<organism evidence="6 7">
    <name type="scientific">Pseudidiomarina aquimaris</name>
    <dbReference type="NCBI Taxonomy" id="641841"/>
    <lineage>
        <taxon>Bacteria</taxon>
        <taxon>Pseudomonadati</taxon>
        <taxon>Pseudomonadota</taxon>
        <taxon>Gammaproteobacteria</taxon>
        <taxon>Alteromonadales</taxon>
        <taxon>Idiomarinaceae</taxon>
        <taxon>Pseudidiomarina</taxon>
    </lineage>
</organism>
<keyword evidence="7" id="KW-1185">Reference proteome</keyword>
<dbReference type="Pfam" id="PF07804">
    <property type="entry name" value="HipA_C"/>
    <property type="match status" value="1"/>
</dbReference>
<dbReference type="EMBL" id="PIPT01000006">
    <property type="protein sequence ID" value="RUO47314.1"/>
    <property type="molecule type" value="Genomic_DNA"/>
</dbReference>
<reference evidence="7" key="1">
    <citation type="journal article" date="2018" name="Front. Microbiol.">
        <title>Genome-Based Analysis Reveals the Taxonomy and Diversity of the Family Idiomarinaceae.</title>
        <authorList>
            <person name="Liu Y."/>
            <person name="Lai Q."/>
            <person name="Shao Z."/>
        </authorList>
    </citation>
    <scope>NUCLEOTIDE SEQUENCE [LARGE SCALE GENOMIC DNA]</scope>
    <source>
        <strain evidence="7">SW15</strain>
    </source>
</reference>
<comment type="caution">
    <text evidence="6">The sequence shown here is derived from an EMBL/GenBank/DDBJ whole genome shotgun (WGS) entry which is preliminary data.</text>
</comment>